<evidence type="ECO:0000256" key="1">
    <source>
        <dbReference type="SAM" id="MobiDB-lite"/>
    </source>
</evidence>
<sequence length="927" mass="104193">MAFQTDVLRGGEWFTETVAVGFGGKSDKKCTTPQPRLDQPPNYGILTRTVIESPVAHWMLPVRLRSAQHMDVAIIGDHYVQISEMGRDGRLRNIIRKTNFGSRIRNAQVIGASPENAAEEDEVGLETNVKTEEDATLMECDDFQSGVGDSDGSNDITNGKAPSQSRRHLATSRRLPPQQLLIVLESGDCIFLFIEEQADSKFEFVSTHYRPFGRRIVQPGFHLAVDPSSRYMAMACPENFFVVHELESPQKMNDAYARHDLLNIIRSSRPRAVQGVIHKMEFLYPHSDDDYHIILLLIVVRNGKSRMVTYEWEAGDSLASVLREEKRGQPLPAQHQMPILIIPLTLHSAFFAISAHHIGVCKNALNLPLEFDDFTMEVHERSRFHHGRGEPLWSAWTRPYRLPTYNTTRDSIYLAREDGVVMFLDINSDNILGASVEIGKFECNIGTAFCSVFDEFNDILIMSGDSGPGTIWQIRPRQPNIQLGKIPNWSPVIDLVTSDEFATVKGLQGALNRDIADKSQYPDGAFNGQFSAPDRVFGTSGRGVTGAITEFRYGMRADVGLEVDFPTPVKQSWIFATRTETFDVEYHASRQSKVKYWTRYKKSFPNPVFSAVSLGENVFSCVGNTIYWDRLDLQEKRLAICGTYELSSCATSLRIVNKKIVAVTNENSIEIIDFSNGGAGGMALHHADADLRSSTHMIEICSKISDNDLDTSVLLVCDRDATASGLWVPWRQPGKDCSVLFEADLPTSVRKLVRGRTRPSWQSHRKARFGLVPSTPDGAEILGVCLDGSLQHFTLLSLPAWRLLRLVHDLALTSPTLYPFVFEKKSEEDESNYEADPSSDDRTVMQIDGDMLQRCVNERALEELFTNPAQAARLYASLKKLDGDYGLNWEPPANLDDVQDGETFNKRTRRSIDLLYTILDYYLQPVL</sequence>
<dbReference type="InterPro" id="IPR050358">
    <property type="entry name" value="RSE1/DDB1/CFT1"/>
</dbReference>
<dbReference type="Proteomes" id="UP001642502">
    <property type="component" value="Unassembled WGS sequence"/>
</dbReference>
<feature type="region of interest" description="Disordered" evidence="1">
    <location>
        <begin position="142"/>
        <end position="171"/>
    </location>
</feature>
<name>A0ABP0E1M3_9PEZI</name>
<organism evidence="3 4">
    <name type="scientific">Sporothrix epigloea</name>
    <dbReference type="NCBI Taxonomy" id="1892477"/>
    <lineage>
        <taxon>Eukaryota</taxon>
        <taxon>Fungi</taxon>
        <taxon>Dikarya</taxon>
        <taxon>Ascomycota</taxon>
        <taxon>Pezizomycotina</taxon>
        <taxon>Sordariomycetes</taxon>
        <taxon>Sordariomycetidae</taxon>
        <taxon>Ophiostomatales</taxon>
        <taxon>Ophiostomataceae</taxon>
        <taxon>Sporothrix</taxon>
    </lineage>
</organism>
<dbReference type="EMBL" id="CAWUON010000103">
    <property type="protein sequence ID" value="CAK7273077.1"/>
    <property type="molecule type" value="Genomic_DNA"/>
</dbReference>
<evidence type="ECO:0000259" key="2">
    <source>
        <dbReference type="Pfam" id="PF10433"/>
    </source>
</evidence>
<keyword evidence="4" id="KW-1185">Reference proteome</keyword>
<dbReference type="Pfam" id="PF10433">
    <property type="entry name" value="Beta-prop_RSE1_1st"/>
    <property type="match status" value="1"/>
</dbReference>
<dbReference type="InterPro" id="IPR015943">
    <property type="entry name" value="WD40/YVTN_repeat-like_dom_sf"/>
</dbReference>
<feature type="compositionally biased region" description="Polar residues" evidence="1">
    <location>
        <begin position="151"/>
        <end position="164"/>
    </location>
</feature>
<gene>
    <name evidence="3" type="ORF">SEPCBS119000_005460</name>
</gene>
<protein>
    <recommendedName>
        <fullName evidence="2">RSE1/DDB1/CPSF1 first beta-propeller domain-containing protein</fullName>
    </recommendedName>
</protein>
<accession>A0ABP0E1M3</accession>
<dbReference type="Gene3D" id="2.130.10.10">
    <property type="entry name" value="YVTN repeat-like/Quinoprotein amine dehydrogenase"/>
    <property type="match status" value="1"/>
</dbReference>
<feature type="domain" description="RSE1/DDB1/CPSF1 first beta-propeller" evidence="2">
    <location>
        <begin position="57"/>
        <end position="478"/>
    </location>
</feature>
<evidence type="ECO:0000313" key="4">
    <source>
        <dbReference type="Proteomes" id="UP001642502"/>
    </source>
</evidence>
<dbReference type="PANTHER" id="PTHR10644">
    <property type="entry name" value="DNA REPAIR/RNA PROCESSING CPSF FAMILY"/>
    <property type="match status" value="1"/>
</dbReference>
<comment type="caution">
    <text evidence="3">The sequence shown here is derived from an EMBL/GenBank/DDBJ whole genome shotgun (WGS) entry which is preliminary data.</text>
</comment>
<proteinExistence type="predicted"/>
<dbReference type="InterPro" id="IPR018846">
    <property type="entry name" value="Beta-prop_RSE1/DDB1/CPSF1_1st"/>
</dbReference>
<reference evidence="3 4" key="1">
    <citation type="submission" date="2024-01" db="EMBL/GenBank/DDBJ databases">
        <authorList>
            <person name="Allen C."/>
            <person name="Tagirdzhanova G."/>
        </authorList>
    </citation>
    <scope>NUCLEOTIDE SEQUENCE [LARGE SCALE GENOMIC DNA]</scope>
    <source>
        <strain evidence="3 4">CBS 119000</strain>
    </source>
</reference>
<evidence type="ECO:0000313" key="3">
    <source>
        <dbReference type="EMBL" id="CAK7273077.1"/>
    </source>
</evidence>